<dbReference type="InParanoid" id="A0A804P7H0"/>
<evidence type="ECO:0000313" key="2">
    <source>
        <dbReference type="Proteomes" id="UP000007305"/>
    </source>
</evidence>
<reference evidence="1" key="2">
    <citation type="submission" date="2019-07" db="EMBL/GenBank/DDBJ databases">
        <authorList>
            <person name="Seetharam A."/>
            <person name="Woodhouse M."/>
            <person name="Cannon E."/>
        </authorList>
    </citation>
    <scope>NUCLEOTIDE SEQUENCE [LARGE SCALE GENOMIC DNA]</scope>
    <source>
        <strain evidence="1">cv. B73</strain>
    </source>
</reference>
<dbReference type="Gramene" id="Zm00001eb213470_T001">
    <property type="protein sequence ID" value="Zm00001eb213470_P001"/>
    <property type="gene ID" value="Zm00001eb213470"/>
</dbReference>
<name>A0A804P7H0_MAIZE</name>
<protein>
    <submittedName>
        <fullName evidence="1">Uncharacterized protein</fullName>
    </submittedName>
</protein>
<reference evidence="2" key="1">
    <citation type="journal article" date="2009" name="Science">
        <title>The B73 maize genome: complexity, diversity, and dynamics.</title>
        <authorList>
            <person name="Schnable P.S."/>
            <person name="Ware D."/>
            <person name="Fulton R.S."/>
            <person name="Stein J.C."/>
            <person name="Wei F."/>
            <person name="Pasternak S."/>
            <person name="Liang C."/>
            <person name="Zhang J."/>
            <person name="Fulton L."/>
            <person name="Graves T.A."/>
            <person name="Minx P."/>
            <person name="Reily A.D."/>
            <person name="Courtney L."/>
            <person name="Kruchowski S.S."/>
            <person name="Tomlinson C."/>
            <person name="Strong C."/>
            <person name="Delehaunty K."/>
            <person name="Fronick C."/>
            <person name="Courtney B."/>
            <person name="Rock S.M."/>
            <person name="Belter E."/>
            <person name="Du F."/>
            <person name="Kim K."/>
            <person name="Abbott R.M."/>
            <person name="Cotton M."/>
            <person name="Levy A."/>
            <person name="Marchetto P."/>
            <person name="Ochoa K."/>
            <person name="Jackson S.M."/>
            <person name="Gillam B."/>
            <person name="Chen W."/>
            <person name="Yan L."/>
            <person name="Higginbotham J."/>
            <person name="Cardenas M."/>
            <person name="Waligorski J."/>
            <person name="Applebaum E."/>
            <person name="Phelps L."/>
            <person name="Falcone J."/>
            <person name="Kanchi K."/>
            <person name="Thane T."/>
            <person name="Scimone A."/>
            <person name="Thane N."/>
            <person name="Henke J."/>
            <person name="Wang T."/>
            <person name="Ruppert J."/>
            <person name="Shah N."/>
            <person name="Rotter K."/>
            <person name="Hodges J."/>
            <person name="Ingenthron E."/>
            <person name="Cordes M."/>
            <person name="Kohlberg S."/>
            <person name="Sgro J."/>
            <person name="Delgado B."/>
            <person name="Mead K."/>
            <person name="Chinwalla A."/>
            <person name="Leonard S."/>
            <person name="Crouse K."/>
            <person name="Collura K."/>
            <person name="Kudrna D."/>
            <person name="Currie J."/>
            <person name="He R."/>
            <person name="Angelova A."/>
            <person name="Rajasekar S."/>
            <person name="Mueller T."/>
            <person name="Lomeli R."/>
            <person name="Scara G."/>
            <person name="Ko A."/>
            <person name="Delaney K."/>
            <person name="Wissotski M."/>
            <person name="Lopez G."/>
            <person name="Campos D."/>
            <person name="Braidotti M."/>
            <person name="Ashley E."/>
            <person name="Golser W."/>
            <person name="Kim H."/>
            <person name="Lee S."/>
            <person name="Lin J."/>
            <person name="Dujmic Z."/>
            <person name="Kim W."/>
            <person name="Talag J."/>
            <person name="Zuccolo A."/>
            <person name="Fan C."/>
            <person name="Sebastian A."/>
            <person name="Kramer M."/>
            <person name="Spiegel L."/>
            <person name="Nascimento L."/>
            <person name="Zutavern T."/>
            <person name="Miller B."/>
            <person name="Ambroise C."/>
            <person name="Muller S."/>
            <person name="Spooner W."/>
            <person name="Narechania A."/>
            <person name="Ren L."/>
            <person name="Wei S."/>
            <person name="Kumari S."/>
            <person name="Faga B."/>
            <person name="Levy M.J."/>
            <person name="McMahan L."/>
            <person name="Van Buren P."/>
            <person name="Vaughn M.W."/>
            <person name="Ying K."/>
            <person name="Yeh C.-T."/>
            <person name="Emrich S.J."/>
            <person name="Jia Y."/>
            <person name="Kalyanaraman A."/>
            <person name="Hsia A.-P."/>
            <person name="Barbazuk W.B."/>
            <person name="Baucom R.S."/>
            <person name="Brutnell T.P."/>
            <person name="Carpita N.C."/>
            <person name="Chaparro C."/>
            <person name="Chia J.-M."/>
            <person name="Deragon J.-M."/>
            <person name="Estill J.C."/>
            <person name="Fu Y."/>
            <person name="Jeddeloh J.A."/>
            <person name="Han Y."/>
            <person name="Lee H."/>
            <person name="Li P."/>
            <person name="Lisch D.R."/>
            <person name="Liu S."/>
            <person name="Liu Z."/>
            <person name="Nagel D.H."/>
            <person name="McCann M.C."/>
            <person name="SanMiguel P."/>
            <person name="Myers A.M."/>
            <person name="Nettleton D."/>
            <person name="Nguyen J."/>
            <person name="Penning B.W."/>
            <person name="Ponnala L."/>
            <person name="Schneider K.L."/>
            <person name="Schwartz D.C."/>
            <person name="Sharma A."/>
            <person name="Soderlund C."/>
            <person name="Springer N.M."/>
            <person name="Sun Q."/>
            <person name="Wang H."/>
            <person name="Waterman M."/>
            <person name="Westerman R."/>
            <person name="Wolfgruber T.K."/>
            <person name="Yang L."/>
            <person name="Yu Y."/>
            <person name="Zhang L."/>
            <person name="Zhou S."/>
            <person name="Zhu Q."/>
            <person name="Bennetzen J.L."/>
            <person name="Dawe R.K."/>
            <person name="Jiang J."/>
            <person name="Jiang N."/>
            <person name="Presting G.G."/>
            <person name="Wessler S.R."/>
            <person name="Aluru S."/>
            <person name="Martienssen R.A."/>
            <person name="Clifton S.W."/>
            <person name="McCombie W.R."/>
            <person name="Wing R.A."/>
            <person name="Wilson R.K."/>
        </authorList>
    </citation>
    <scope>NUCLEOTIDE SEQUENCE [LARGE SCALE GENOMIC DNA]</scope>
    <source>
        <strain evidence="2">cv. B73</strain>
    </source>
</reference>
<dbReference type="Proteomes" id="UP000007305">
    <property type="component" value="Chromosome 5"/>
</dbReference>
<sequence length="77" mass="8575">MAYDFTPAPHHYHSGKIRPAKLTMEQLVTEFEALELPVTLCGTRLCDVLCHCGVMGATDDIVNVCFNTDSLEILKHL</sequence>
<organism evidence="1 2">
    <name type="scientific">Zea mays</name>
    <name type="common">Maize</name>
    <dbReference type="NCBI Taxonomy" id="4577"/>
    <lineage>
        <taxon>Eukaryota</taxon>
        <taxon>Viridiplantae</taxon>
        <taxon>Streptophyta</taxon>
        <taxon>Embryophyta</taxon>
        <taxon>Tracheophyta</taxon>
        <taxon>Spermatophyta</taxon>
        <taxon>Magnoliopsida</taxon>
        <taxon>Liliopsida</taxon>
        <taxon>Poales</taxon>
        <taxon>Poaceae</taxon>
        <taxon>PACMAD clade</taxon>
        <taxon>Panicoideae</taxon>
        <taxon>Andropogonodae</taxon>
        <taxon>Andropogoneae</taxon>
        <taxon>Tripsacinae</taxon>
        <taxon>Zea</taxon>
    </lineage>
</organism>
<dbReference type="EnsemblPlants" id="Zm00001eb213470_T001">
    <property type="protein sequence ID" value="Zm00001eb213470_P001"/>
    <property type="gene ID" value="Zm00001eb213470"/>
</dbReference>
<evidence type="ECO:0000313" key="1">
    <source>
        <dbReference type="EnsemblPlants" id="Zm00001eb213470_P001"/>
    </source>
</evidence>
<keyword evidence="2" id="KW-1185">Reference proteome</keyword>
<proteinExistence type="predicted"/>
<dbReference type="AlphaFoldDB" id="A0A804P7H0"/>
<accession>A0A804P7H0</accession>
<reference evidence="1" key="3">
    <citation type="submission" date="2021-05" db="UniProtKB">
        <authorList>
            <consortium name="EnsemblPlants"/>
        </authorList>
    </citation>
    <scope>IDENTIFICATION</scope>
    <source>
        <strain evidence="1">cv. B73</strain>
    </source>
</reference>